<dbReference type="Gene3D" id="3.10.110.10">
    <property type="entry name" value="Ubiquitin Conjugating Enzyme"/>
    <property type="match status" value="1"/>
</dbReference>
<dbReference type="Proteomes" id="UP001301769">
    <property type="component" value="Unassembled WGS sequence"/>
</dbReference>
<keyword evidence="3" id="KW-0548">Nucleotidyltransferase</keyword>
<dbReference type="InterPro" id="IPR000608">
    <property type="entry name" value="UBC"/>
</dbReference>
<dbReference type="AlphaFoldDB" id="A0AAN7B618"/>
<feature type="compositionally biased region" description="Acidic residues" evidence="5">
    <location>
        <begin position="140"/>
        <end position="155"/>
    </location>
</feature>
<evidence type="ECO:0000256" key="5">
    <source>
        <dbReference type="SAM" id="MobiDB-lite"/>
    </source>
</evidence>
<sequence>MTLRKFNTDLSSASQKIAAGAVPGVESIAKGESEGELVIRYRNQLLHRNRVVPIRALAQNVDEYPDGNTFMLFTEDEDAPELVDRVINRVQDYLFGMRVYEMVTELASHFKATLNGGMGDKTDGVASNDSQGADSPGENNSDDEGEYGQDSSLDDDAFGLATSKPVFQKTSPQSSAERSRIRQRLRRDLRQAKQAGYKVGLFNDIRHTGTQGIISISIRAQKLGLSEEAREAWDVEEDDYIVLLIRFEAYAPVERVVEQASEFTRVQFRIGKCTRYKPLFKEALAAFAESNGHASSPEGAQEEHRAEESTTEDAFRKLFISNSLNQYLNECFVALLKLRAARKCSWDEANVELDSKTKGTYQPPGSSIADPMDLDPSPEDHRILASDHLAQNAPEHGHSLPLVAMEFAMHYFVRCTEYCLCCHQKVDKGFEALRPYVCSKPLCLFQYMAMGFGPNIEHEILTEPYVVDLLVSLCYAALERPTTAYSGSMPTAVSQLSIRELPVGLPMKVPNLFELGKEPLKAFWLKSEDLLTLDTLPPSAMDGRLSIGTWIAFRYPAENTIKHAAVVDFDPSRKSLKIKTIGDSLVTMSPGVYMAGGSWTPQAALNGKDMVHIYFYDTDLDSLSEFQKAATLRHILDTLPPIMDIAAFLTSHPHASVRAMDGISAAAASALQWVVSSNRSCIFQVDSFDDIQQRGQPSEDKPQPPDLANLSKRRKNRAQERIPGMPGWIQFRFAQGSPDKELRFKRALQEVAARKAIHQTPTIFAWHGSSLCNWHSIVRNGLDFNQVANGRAYGNGVYFSPHYQTSVGYAQRSSTVWWPNSALKITTCLSLNEIINAPDEFVSRTPHYVVSQLDWHQCRYLFAQAGWAKETLPAKEDPLAVQQQRFHTQAPGLQIADSSGKAMRIPLAAIPFRHVGAGSEAAQPLSTKRTSVRREEDESAEEEPEDVDFLFSEGESDETRAPPNKKPMAHERPITPASTDTFTDFQPGALDIAQLHTMRPPTFATDMATKALGRELSSLQKVQSRTPIHELGWYMDFDKMENIFHWIVEFHSFDPSLPLAHDMKKVGVTSVVFEVRFGKNFPMAPPFVRVIRPRFLPFMEGGGGHVTAGGAMCMELLTNSGWSPANSMESVFLQVRMALCALEPKPARLEEAVKPPHPGTTTSSYGQHCRSYGVSEAIDAYIRAARTHGWAVPADLHQTANGI</sequence>
<dbReference type="InterPro" id="IPR016135">
    <property type="entry name" value="UBQ-conjugating_enzyme/RWD"/>
</dbReference>
<dbReference type="InterPro" id="IPR051838">
    <property type="entry name" value="ARTD_PARP"/>
</dbReference>
<dbReference type="FunFam" id="3.10.110.10:FF:000107">
    <property type="entry name" value="Ubiquitin conjugating enzyme, putative"/>
    <property type="match status" value="1"/>
</dbReference>
<dbReference type="GO" id="GO:0003950">
    <property type="term" value="F:NAD+ poly-ADP-ribosyltransferase activity"/>
    <property type="evidence" value="ECO:0007669"/>
    <property type="project" value="InterPro"/>
</dbReference>
<evidence type="ECO:0000256" key="3">
    <source>
        <dbReference type="ARBA" id="ARBA00022695"/>
    </source>
</evidence>
<keyword evidence="1" id="KW-0328">Glycosyltransferase</keyword>
<keyword evidence="2" id="KW-0808">Transferase</keyword>
<feature type="region of interest" description="Disordered" evidence="5">
    <location>
        <begin position="692"/>
        <end position="721"/>
    </location>
</feature>
<proteinExistence type="predicted"/>
<dbReference type="SUPFAM" id="SSF56399">
    <property type="entry name" value="ADP-ribosylation"/>
    <property type="match status" value="1"/>
</dbReference>
<dbReference type="SUPFAM" id="SSF54495">
    <property type="entry name" value="UBC-like"/>
    <property type="match status" value="1"/>
</dbReference>
<comment type="caution">
    <text evidence="7">The sequence shown here is derived from an EMBL/GenBank/DDBJ whole genome shotgun (WGS) entry which is preliminary data.</text>
</comment>
<dbReference type="GO" id="GO:0016779">
    <property type="term" value="F:nucleotidyltransferase activity"/>
    <property type="evidence" value="ECO:0007669"/>
    <property type="project" value="UniProtKB-KW"/>
</dbReference>
<evidence type="ECO:0000256" key="2">
    <source>
        <dbReference type="ARBA" id="ARBA00022679"/>
    </source>
</evidence>
<dbReference type="CDD" id="cd23802">
    <property type="entry name" value="UBCc_UBE2Q"/>
    <property type="match status" value="1"/>
</dbReference>
<dbReference type="Pfam" id="PF00179">
    <property type="entry name" value="UQ_con"/>
    <property type="match status" value="1"/>
</dbReference>
<dbReference type="Gene3D" id="3.90.228.10">
    <property type="match status" value="1"/>
</dbReference>
<feature type="domain" description="UBC core" evidence="6">
    <location>
        <begin position="1007"/>
        <end position="1187"/>
    </location>
</feature>
<gene>
    <name evidence="7" type="ORF">QBC37DRAFT_346453</name>
</gene>
<name>A0AAN7B618_9PEZI</name>
<evidence type="ECO:0000259" key="6">
    <source>
        <dbReference type="PROSITE" id="PS50127"/>
    </source>
</evidence>
<feature type="region of interest" description="Disordered" evidence="5">
    <location>
        <begin position="121"/>
        <end position="155"/>
    </location>
</feature>
<organism evidence="7 8">
    <name type="scientific">Rhypophila decipiens</name>
    <dbReference type="NCBI Taxonomy" id="261697"/>
    <lineage>
        <taxon>Eukaryota</taxon>
        <taxon>Fungi</taxon>
        <taxon>Dikarya</taxon>
        <taxon>Ascomycota</taxon>
        <taxon>Pezizomycotina</taxon>
        <taxon>Sordariomycetes</taxon>
        <taxon>Sordariomycetidae</taxon>
        <taxon>Sordariales</taxon>
        <taxon>Naviculisporaceae</taxon>
        <taxon>Rhypophila</taxon>
    </lineage>
</organism>
<dbReference type="PROSITE" id="PS50127">
    <property type="entry name" value="UBC_2"/>
    <property type="match status" value="1"/>
</dbReference>
<reference evidence="7" key="1">
    <citation type="journal article" date="2023" name="Mol. Phylogenet. Evol.">
        <title>Genome-scale phylogeny and comparative genomics of the fungal order Sordariales.</title>
        <authorList>
            <person name="Hensen N."/>
            <person name="Bonometti L."/>
            <person name="Westerberg I."/>
            <person name="Brannstrom I.O."/>
            <person name="Guillou S."/>
            <person name="Cros-Aarteil S."/>
            <person name="Calhoun S."/>
            <person name="Haridas S."/>
            <person name="Kuo A."/>
            <person name="Mondo S."/>
            <person name="Pangilinan J."/>
            <person name="Riley R."/>
            <person name="LaButti K."/>
            <person name="Andreopoulos B."/>
            <person name="Lipzen A."/>
            <person name="Chen C."/>
            <person name="Yan M."/>
            <person name="Daum C."/>
            <person name="Ng V."/>
            <person name="Clum A."/>
            <person name="Steindorff A."/>
            <person name="Ohm R.A."/>
            <person name="Martin F."/>
            <person name="Silar P."/>
            <person name="Natvig D.O."/>
            <person name="Lalanne C."/>
            <person name="Gautier V."/>
            <person name="Ament-Velasquez S.L."/>
            <person name="Kruys A."/>
            <person name="Hutchinson M.I."/>
            <person name="Powell A.J."/>
            <person name="Barry K."/>
            <person name="Miller A.N."/>
            <person name="Grigoriev I.V."/>
            <person name="Debuchy R."/>
            <person name="Gladieux P."/>
            <person name="Hiltunen Thoren M."/>
            <person name="Johannesson H."/>
        </authorList>
    </citation>
    <scope>NUCLEOTIDE SEQUENCE</scope>
    <source>
        <strain evidence="7">PSN293</strain>
    </source>
</reference>
<feature type="region of interest" description="Disordered" evidence="5">
    <location>
        <begin position="918"/>
        <end position="971"/>
    </location>
</feature>
<dbReference type="Pfam" id="PF00644">
    <property type="entry name" value="PARP"/>
    <property type="match status" value="1"/>
</dbReference>
<accession>A0AAN7B618</accession>
<feature type="compositionally biased region" description="Polar residues" evidence="5">
    <location>
        <begin position="125"/>
        <end position="139"/>
    </location>
</feature>
<protein>
    <recommendedName>
        <fullName evidence="6">UBC core domain-containing protein</fullName>
    </recommendedName>
</protein>
<dbReference type="InterPro" id="IPR012317">
    <property type="entry name" value="Poly(ADP-ribose)pol_cat_dom"/>
</dbReference>
<evidence type="ECO:0000313" key="7">
    <source>
        <dbReference type="EMBL" id="KAK4212213.1"/>
    </source>
</evidence>
<evidence type="ECO:0000313" key="8">
    <source>
        <dbReference type="Proteomes" id="UP001301769"/>
    </source>
</evidence>
<keyword evidence="4" id="KW-0520">NAD</keyword>
<dbReference type="PANTHER" id="PTHR21328">
    <property type="entry name" value="POLY ADP-RIBOSE POLYMERASE FAMILY, MEMBER PARP"/>
    <property type="match status" value="1"/>
</dbReference>
<feature type="compositionally biased region" description="Acidic residues" evidence="5">
    <location>
        <begin position="937"/>
        <end position="948"/>
    </location>
</feature>
<evidence type="ECO:0000256" key="1">
    <source>
        <dbReference type="ARBA" id="ARBA00022676"/>
    </source>
</evidence>
<evidence type="ECO:0000256" key="4">
    <source>
        <dbReference type="ARBA" id="ARBA00023027"/>
    </source>
</evidence>
<keyword evidence="8" id="KW-1185">Reference proteome</keyword>
<reference evidence="7" key="2">
    <citation type="submission" date="2023-05" db="EMBL/GenBank/DDBJ databases">
        <authorList>
            <consortium name="Lawrence Berkeley National Laboratory"/>
            <person name="Steindorff A."/>
            <person name="Hensen N."/>
            <person name="Bonometti L."/>
            <person name="Westerberg I."/>
            <person name="Brannstrom I.O."/>
            <person name="Guillou S."/>
            <person name="Cros-Aarteil S."/>
            <person name="Calhoun S."/>
            <person name="Haridas S."/>
            <person name="Kuo A."/>
            <person name="Mondo S."/>
            <person name="Pangilinan J."/>
            <person name="Riley R."/>
            <person name="Labutti K."/>
            <person name="Andreopoulos B."/>
            <person name="Lipzen A."/>
            <person name="Chen C."/>
            <person name="Yanf M."/>
            <person name="Daum C."/>
            <person name="Ng V."/>
            <person name="Clum A."/>
            <person name="Ohm R."/>
            <person name="Martin F."/>
            <person name="Silar P."/>
            <person name="Natvig D."/>
            <person name="Lalanne C."/>
            <person name="Gautier V."/>
            <person name="Ament-Velasquez S.L."/>
            <person name="Kruys A."/>
            <person name="Hutchinson M.I."/>
            <person name="Powell A.J."/>
            <person name="Barry K."/>
            <person name="Miller A.N."/>
            <person name="Grigoriev I.V."/>
            <person name="Debuchy R."/>
            <person name="Gladieux P."/>
            <person name="Thoren M.H."/>
            <person name="Johannesson H."/>
        </authorList>
    </citation>
    <scope>NUCLEOTIDE SEQUENCE</scope>
    <source>
        <strain evidence="7">PSN293</strain>
    </source>
</reference>
<dbReference type="EMBL" id="MU858132">
    <property type="protein sequence ID" value="KAK4212213.1"/>
    <property type="molecule type" value="Genomic_DNA"/>
</dbReference>